<gene>
    <name evidence="2" type="ORF">WS67_22095</name>
</gene>
<dbReference type="PANTHER" id="PTHR40279:SF3">
    <property type="entry name" value="4-AMINOBENZOATE SYNTHASE"/>
    <property type="match status" value="1"/>
</dbReference>
<keyword evidence="3" id="KW-1185">Reference proteome</keyword>
<evidence type="ECO:0008006" key="4">
    <source>
        <dbReference type="Google" id="ProtNLM"/>
    </source>
</evidence>
<dbReference type="Gene3D" id="1.20.910.10">
    <property type="entry name" value="Heme oxygenase-like"/>
    <property type="match status" value="1"/>
</dbReference>
<dbReference type="GO" id="GO:0016491">
    <property type="term" value="F:oxidoreductase activity"/>
    <property type="evidence" value="ECO:0007669"/>
    <property type="project" value="UniProtKB-KW"/>
</dbReference>
<evidence type="ECO:0000313" key="2">
    <source>
        <dbReference type="EMBL" id="KVE23899.1"/>
    </source>
</evidence>
<comment type="caution">
    <text evidence="2">The sequence shown here is derived from an EMBL/GenBank/DDBJ whole genome shotgun (WGS) entry which is preliminary data.</text>
</comment>
<accession>A0A124P814</accession>
<dbReference type="EMBL" id="LOWA01000056">
    <property type="protein sequence ID" value="KVE23899.1"/>
    <property type="molecule type" value="Genomic_DNA"/>
</dbReference>
<dbReference type="PANTHER" id="PTHR40279">
    <property type="entry name" value="PQQC-LIKE PROTEIN"/>
    <property type="match status" value="1"/>
</dbReference>
<dbReference type="InterPro" id="IPR016084">
    <property type="entry name" value="Haem_Oase-like_multi-hlx"/>
</dbReference>
<organism evidence="2 3">
    <name type="scientific">Burkholderia singularis</name>
    <dbReference type="NCBI Taxonomy" id="1503053"/>
    <lineage>
        <taxon>Bacteria</taxon>
        <taxon>Pseudomonadati</taxon>
        <taxon>Pseudomonadota</taxon>
        <taxon>Betaproteobacteria</taxon>
        <taxon>Burkholderiales</taxon>
        <taxon>Burkholderiaceae</taxon>
        <taxon>Burkholderia</taxon>
        <taxon>pseudomallei group</taxon>
    </lineage>
</organism>
<dbReference type="InterPro" id="IPR039068">
    <property type="entry name" value="PqqC-like"/>
</dbReference>
<dbReference type="AlphaFoldDB" id="A0A124P814"/>
<proteinExistence type="predicted"/>
<dbReference type="SUPFAM" id="SSF48613">
    <property type="entry name" value="Heme oxygenase-like"/>
    <property type="match status" value="1"/>
</dbReference>
<dbReference type="Pfam" id="PF14518">
    <property type="entry name" value="Haem_oxygenas_2"/>
    <property type="match status" value="1"/>
</dbReference>
<evidence type="ECO:0000313" key="3">
    <source>
        <dbReference type="Proteomes" id="UP000062788"/>
    </source>
</evidence>
<name>A0A124P814_9BURK</name>
<dbReference type="SMART" id="SM01236">
    <property type="entry name" value="Haem_oxygenase_2"/>
    <property type="match status" value="1"/>
</dbReference>
<protein>
    <recommendedName>
        <fullName evidence="4">Iron-containing redox enzyme family protein</fullName>
    </recommendedName>
</protein>
<sequence length="349" mass="39901">MIAHSQATTSHPVWPLFLGIEAVSTEQDWQRLFQAAEDACTAAFGTPDERQASAEMALHRVLYALYAGRIAAPWTPGWRNLDHHRFDRLRQMFEDAWSERETACYRDFFGPLPAPADFEAWATRHCQAHRSNVGHPLFAFLRDTASYAQLREFLIQETPFDIHFGDILAKMLPGVYGAAKSEFSKNFWDEMGRGETAAMHRQLRLDMTSALDEVDDVYLSQIERFCVEELRLANMYFHAVFNRALLPQAIGMMLATELMVPGRLDQQIMGWRRVGWADDRMRYLLEHTVVDVEHAHGWMNEVVLPLLDKQPELLAPIALGMARRLEHAAEVCDRMMVMLPTVQPASLAA</sequence>
<reference evidence="2 3" key="1">
    <citation type="submission" date="2015-11" db="EMBL/GenBank/DDBJ databases">
        <title>Expanding the genomic diversity of Burkholderia species for the development of highly accurate diagnostics.</title>
        <authorList>
            <person name="Sahl J."/>
            <person name="Keim P."/>
            <person name="Wagner D."/>
        </authorList>
    </citation>
    <scope>NUCLEOTIDE SEQUENCE [LARGE SCALE GENOMIC DNA]</scope>
    <source>
        <strain evidence="2 3">TSV85</strain>
    </source>
</reference>
<keyword evidence="1" id="KW-0560">Oxidoreductase</keyword>
<evidence type="ECO:0000256" key="1">
    <source>
        <dbReference type="ARBA" id="ARBA00023002"/>
    </source>
</evidence>
<dbReference type="Proteomes" id="UP000062788">
    <property type="component" value="Unassembled WGS sequence"/>
</dbReference>